<keyword evidence="4 11" id="KW-0964">Secreted</keyword>
<accession>A0AAQ3P9L2</accession>
<keyword evidence="3 11" id="KW-0052">Apoplast</keyword>
<evidence type="ECO:0000256" key="6">
    <source>
        <dbReference type="ARBA" id="ARBA00023180"/>
    </source>
</evidence>
<organism evidence="13 14">
    <name type="scientific">Vigna mungo</name>
    <name type="common">Black gram</name>
    <name type="synonym">Phaseolus mungo</name>
    <dbReference type="NCBI Taxonomy" id="3915"/>
    <lineage>
        <taxon>Eukaryota</taxon>
        <taxon>Viridiplantae</taxon>
        <taxon>Streptophyta</taxon>
        <taxon>Embryophyta</taxon>
        <taxon>Tracheophyta</taxon>
        <taxon>Spermatophyta</taxon>
        <taxon>Magnoliopsida</taxon>
        <taxon>eudicotyledons</taxon>
        <taxon>Gunneridae</taxon>
        <taxon>Pentapetalae</taxon>
        <taxon>rosids</taxon>
        <taxon>fabids</taxon>
        <taxon>Fabales</taxon>
        <taxon>Fabaceae</taxon>
        <taxon>Papilionoideae</taxon>
        <taxon>50 kb inversion clade</taxon>
        <taxon>NPAAA clade</taxon>
        <taxon>indigoferoid/millettioid clade</taxon>
        <taxon>Phaseoleae</taxon>
        <taxon>Vigna</taxon>
    </lineage>
</organism>
<reference evidence="13 14" key="1">
    <citation type="journal article" date="2023" name="Life. Sci Alliance">
        <title>Evolutionary insights into 3D genome organization and epigenetic landscape of Vigna mungo.</title>
        <authorList>
            <person name="Junaid A."/>
            <person name="Singh B."/>
            <person name="Bhatia S."/>
        </authorList>
    </citation>
    <scope>NUCLEOTIDE SEQUENCE [LARGE SCALE GENOMIC DNA]</scope>
    <source>
        <strain evidence="13">Urdbean</strain>
    </source>
</reference>
<keyword evidence="6" id="KW-0325">Glycoprotein</keyword>
<dbReference type="CDD" id="cd02241">
    <property type="entry name" value="cupin_OxOx"/>
    <property type="match status" value="1"/>
</dbReference>
<evidence type="ECO:0000256" key="8">
    <source>
        <dbReference type="PIRSR" id="PIRSR601929-1"/>
    </source>
</evidence>
<evidence type="ECO:0000256" key="7">
    <source>
        <dbReference type="ARBA" id="ARBA00023211"/>
    </source>
</evidence>
<feature type="signal peptide" evidence="11">
    <location>
        <begin position="1"/>
        <end position="26"/>
    </location>
</feature>
<dbReference type="PRINTS" id="PR00325">
    <property type="entry name" value="GERMIN"/>
</dbReference>
<evidence type="ECO:0000256" key="11">
    <source>
        <dbReference type="RuleBase" id="RU366015"/>
    </source>
</evidence>
<evidence type="ECO:0000313" key="14">
    <source>
        <dbReference type="Proteomes" id="UP001374535"/>
    </source>
</evidence>
<feature type="disulfide bond" evidence="10">
    <location>
        <begin position="35"/>
        <end position="50"/>
    </location>
</feature>
<keyword evidence="10" id="KW-1015">Disulfide bond</keyword>
<comment type="similarity">
    <text evidence="2 11">Belongs to the germin family.</text>
</comment>
<feature type="binding site" evidence="9">
    <location>
        <position position="113"/>
    </location>
    <ligand>
        <name>Mn(2+)</name>
        <dbReference type="ChEBI" id="CHEBI:29035"/>
    </ligand>
</feature>
<feature type="binding site" evidence="9">
    <location>
        <position position="111"/>
    </location>
    <ligand>
        <name>Mn(2+)</name>
        <dbReference type="ChEBI" id="CHEBI:29035"/>
    </ligand>
</feature>
<evidence type="ECO:0000313" key="13">
    <source>
        <dbReference type="EMBL" id="WVZ24073.1"/>
    </source>
</evidence>
<dbReference type="InterPro" id="IPR014710">
    <property type="entry name" value="RmlC-like_jellyroll"/>
</dbReference>
<feature type="domain" description="Cupin type-1" evidence="12">
    <location>
        <begin position="63"/>
        <end position="207"/>
    </location>
</feature>
<feature type="binding site" evidence="9">
    <location>
        <position position="117"/>
    </location>
    <ligand>
        <name>Mn(2+)</name>
        <dbReference type="ChEBI" id="CHEBI:29035"/>
    </ligand>
</feature>
<dbReference type="GO" id="GO:0030145">
    <property type="term" value="F:manganese ion binding"/>
    <property type="evidence" value="ECO:0007669"/>
    <property type="project" value="UniProtKB-UniRule"/>
</dbReference>
<evidence type="ECO:0000256" key="5">
    <source>
        <dbReference type="ARBA" id="ARBA00022723"/>
    </source>
</evidence>
<dbReference type="InterPro" id="IPR006045">
    <property type="entry name" value="Cupin_1"/>
</dbReference>
<proteinExistence type="inferred from homology"/>
<evidence type="ECO:0000256" key="10">
    <source>
        <dbReference type="PIRSR" id="PIRSR601929-3"/>
    </source>
</evidence>
<keyword evidence="7 8" id="KW-0464">Manganese</keyword>
<evidence type="ECO:0000256" key="4">
    <source>
        <dbReference type="ARBA" id="ARBA00022525"/>
    </source>
</evidence>
<evidence type="ECO:0000256" key="1">
    <source>
        <dbReference type="ARBA" id="ARBA00004271"/>
    </source>
</evidence>
<dbReference type="AlphaFoldDB" id="A0AAQ3P9L2"/>
<sequence>MNSSKEMMNSILILLLCVLLSSTSHASSITRQNFCKADLNRPNTPSGYQCLPSDTVTAADFKYSFNGKPGIPLPSKTLAFPATVLQLPILNGLGISVSLGEIEEGGFVPVHDHDADEIVMVLKGQLDVGILTPLKSYCNTLIPGESMVVPKGLLHYLINSGPGKAVFLAPFSNPNPVFRFLYEELFANDVPSRILSQVSFLDKPQVRKNKARFNGTG</sequence>
<feature type="binding site" evidence="8">
    <location>
        <position position="117"/>
    </location>
    <ligand>
        <name>oxalate</name>
        <dbReference type="ChEBI" id="CHEBI:30623"/>
    </ligand>
</feature>
<comment type="subcellular location">
    <subcellularLocation>
        <location evidence="1 11">Secreted</location>
        <location evidence="1 11">Extracellular space</location>
        <location evidence="1 11">Apoplast</location>
    </subcellularLocation>
</comment>
<dbReference type="Pfam" id="PF00190">
    <property type="entry name" value="Cupin_1"/>
    <property type="match status" value="1"/>
</dbReference>
<feature type="chain" id="PRO_5042671571" description="Germin-like protein" evidence="11">
    <location>
        <begin position="27"/>
        <end position="217"/>
    </location>
</feature>
<feature type="binding site" evidence="8">
    <location>
        <position position="113"/>
    </location>
    <ligand>
        <name>oxalate</name>
        <dbReference type="ChEBI" id="CHEBI:30623"/>
    </ligand>
</feature>
<dbReference type="InterPro" id="IPR001929">
    <property type="entry name" value="Germin"/>
</dbReference>
<dbReference type="Gene3D" id="2.60.120.10">
    <property type="entry name" value="Jelly Rolls"/>
    <property type="match status" value="1"/>
</dbReference>
<evidence type="ECO:0000256" key="3">
    <source>
        <dbReference type="ARBA" id="ARBA00022523"/>
    </source>
</evidence>
<dbReference type="PANTHER" id="PTHR31238">
    <property type="entry name" value="GERMIN-LIKE PROTEIN SUBFAMILY 3 MEMBER 3"/>
    <property type="match status" value="1"/>
</dbReference>
<dbReference type="GO" id="GO:0048046">
    <property type="term" value="C:apoplast"/>
    <property type="evidence" value="ECO:0007669"/>
    <property type="project" value="UniProtKB-SubCell"/>
</dbReference>
<dbReference type="EMBL" id="CP144700">
    <property type="protein sequence ID" value="WVZ24073.1"/>
    <property type="molecule type" value="Genomic_DNA"/>
</dbReference>
<evidence type="ECO:0000259" key="12">
    <source>
        <dbReference type="SMART" id="SM00835"/>
    </source>
</evidence>
<keyword evidence="14" id="KW-1185">Reference proteome</keyword>
<evidence type="ECO:0000256" key="2">
    <source>
        <dbReference type="ARBA" id="ARBA00007456"/>
    </source>
</evidence>
<protein>
    <recommendedName>
        <fullName evidence="11">Germin-like protein</fullName>
    </recommendedName>
</protein>
<dbReference type="SMART" id="SM00835">
    <property type="entry name" value="Cupin_1"/>
    <property type="match status" value="1"/>
</dbReference>
<feature type="binding site" evidence="9">
    <location>
        <position position="155"/>
    </location>
    <ligand>
        <name>Mn(2+)</name>
        <dbReference type="ChEBI" id="CHEBI:29035"/>
    </ligand>
</feature>
<dbReference type="Proteomes" id="UP001374535">
    <property type="component" value="Chromosome 1"/>
</dbReference>
<gene>
    <name evidence="13" type="ORF">V8G54_002617</name>
</gene>
<keyword evidence="5 8" id="KW-0479">Metal-binding</keyword>
<dbReference type="InterPro" id="IPR011051">
    <property type="entry name" value="RmlC_Cupin_sf"/>
</dbReference>
<evidence type="ECO:0000256" key="9">
    <source>
        <dbReference type="PIRSR" id="PIRSR601929-2"/>
    </source>
</evidence>
<name>A0AAQ3P9L2_VIGMU</name>
<dbReference type="SUPFAM" id="SSF51182">
    <property type="entry name" value="RmlC-like cupins"/>
    <property type="match status" value="1"/>
</dbReference>
<keyword evidence="11" id="KW-0732">Signal</keyword>